<keyword evidence="3" id="KW-1185">Reference proteome</keyword>
<dbReference type="InterPro" id="IPR018540">
    <property type="entry name" value="Spo0E-like"/>
</dbReference>
<organism evidence="2 3">
    <name type="scientific">Cohnella phaseoli</name>
    <dbReference type="NCBI Taxonomy" id="456490"/>
    <lineage>
        <taxon>Bacteria</taxon>
        <taxon>Bacillati</taxon>
        <taxon>Bacillota</taxon>
        <taxon>Bacilli</taxon>
        <taxon>Bacillales</taxon>
        <taxon>Paenibacillaceae</taxon>
        <taxon>Cohnella</taxon>
    </lineage>
</organism>
<protein>
    <submittedName>
        <fullName evidence="2">Spo0E like sporulation regulatory protein</fullName>
    </submittedName>
</protein>
<dbReference type="GO" id="GO:0046983">
    <property type="term" value="F:protein dimerization activity"/>
    <property type="evidence" value="ECO:0007669"/>
    <property type="project" value="InterPro"/>
</dbReference>
<dbReference type="Gene3D" id="4.10.280.10">
    <property type="entry name" value="Helix-loop-helix DNA-binding domain"/>
    <property type="match status" value="1"/>
</dbReference>
<dbReference type="InterPro" id="IPR037208">
    <property type="entry name" value="Spo0E-like_sf"/>
</dbReference>
<evidence type="ECO:0000256" key="1">
    <source>
        <dbReference type="SAM" id="Coils"/>
    </source>
</evidence>
<proteinExistence type="predicted"/>
<accession>A0A3D9JMV6</accession>
<dbReference type="AlphaFoldDB" id="A0A3D9JMV6"/>
<reference evidence="2 3" key="1">
    <citation type="submission" date="2018-07" db="EMBL/GenBank/DDBJ databases">
        <title>Genomic Encyclopedia of Type Strains, Phase III (KMG-III): the genomes of soil and plant-associated and newly described type strains.</title>
        <authorList>
            <person name="Whitman W."/>
        </authorList>
    </citation>
    <scope>NUCLEOTIDE SEQUENCE [LARGE SCALE GENOMIC DNA]</scope>
    <source>
        <strain evidence="2 3">CECT 7287</strain>
    </source>
</reference>
<dbReference type="RefSeq" id="WP_246016615.1">
    <property type="nucleotide sequence ID" value="NZ_QRDZ01000016.1"/>
</dbReference>
<feature type="coiled-coil region" evidence="1">
    <location>
        <begin position="35"/>
        <end position="62"/>
    </location>
</feature>
<dbReference type="SUPFAM" id="SSF140500">
    <property type="entry name" value="BAS1536-like"/>
    <property type="match status" value="1"/>
</dbReference>
<dbReference type="InterPro" id="IPR036638">
    <property type="entry name" value="HLH_DNA-bd_sf"/>
</dbReference>
<dbReference type="Pfam" id="PF09388">
    <property type="entry name" value="SpoOE-like"/>
    <property type="match status" value="1"/>
</dbReference>
<comment type="caution">
    <text evidence="2">The sequence shown here is derived from an EMBL/GenBank/DDBJ whole genome shotgun (WGS) entry which is preliminary data.</text>
</comment>
<name>A0A3D9JMV6_9BACL</name>
<keyword evidence="1" id="KW-0175">Coiled coil</keyword>
<dbReference type="Proteomes" id="UP000256977">
    <property type="component" value="Unassembled WGS sequence"/>
</dbReference>
<evidence type="ECO:0000313" key="3">
    <source>
        <dbReference type="Proteomes" id="UP000256977"/>
    </source>
</evidence>
<gene>
    <name evidence="2" type="ORF">DFP98_116127</name>
</gene>
<sequence length="85" mass="9465">MTAVETTELVARLEQLQKRLCEMANDIGNLTDPEILAVSEEADRLIVQLQRLRKEESNIRKQSGIFAVSAVLSAAKSPEEVGKQR</sequence>
<dbReference type="EMBL" id="QRDZ01000016">
    <property type="protein sequence ID" value="RED75325.1"/>
    <property type="molecule type" value="Genomic_DNA"/>
</dbReference>
<evidence type="ECO:0000313" key="2">
    <source>
        <dbReference type="EMBL" id="RED75325.1"/>
    </source>
</evidence>
<dbReference type="GO" id="GO:0043937">
    <property type="term" value="P:regulation of sporulation"/>
    <property type="evidence" value="ECO:0007669"/>
    <property type="project" value="InterPro"/>
</dbReference>